<dbReference type="SMART" id="SM00823">
    <property type="entry name" value="PKS_PP"/>
    <property type="match status" value="1"/>
</dbReference>
<name>A0A9P3F8U9_9PEZI</name>
<keyword evidence="1" id="KW-0596">Phosphopantetheine</keyword>
<protein>
    <recommendedName>
        <fullName evidence="3">Carrier domain-containing protein</fullName>
    </recommendedName>
</protein>
<accession>A0A9P3F8U9</accession>
<evidence type="ECO:0000313" key="5">
    <source>
        <dbReference type="Proteomes" id="UP000825890"/>
    </source>
</evidence>
<evidence type="ECO:0000313" key="4">
    <source>
        <dbReference type="EMBL" id="GIZ38596.1"/>
    </source>
</evidence>
<dbReference type="SUPFAM" id="SSF47336">
    <property type="entry name" value="ACP-like"/>
    <property type="match status" value="1"/>
</dbReference>
<dbReference type="InterPro" id="IPR036291">
    <property type="entry name" value="NAD(P)-bd_dom_sf"/>
</dbReference>
<dbReference type="InterPro" id="IPR036736">
    <property type="entry name" value="ACP-like_sf"/>
</dbReference>
<dbReference type="GO" id="GO:0031177">
    <property type="term" value="F:phosphopantetheine binding"/>
    <property type="evidence" value="ECO:0007669"/>
    <property type="project" value="InterPro"/>
</dbReference>
<dbReference type="AlphaFoldDB" id="A0A9P3F8U9"/>
<dbReference type="GO" id="GO:0004312">
    <property type="term" value="F:fatty acid synthase activity"/>
    <property type="evidence" value="ECO:0007669"/>
    <property type="project" value="TreeGrafter"/>
</dbReference>
<proteinExistence type="predicted"/>
<dbReference type="GeneID" id="68287583"/>
<dbReference type="PANTHER" id="PTHR43775:SF37">
    <property type="entry name" value="SI:DKEY-61P9.11"/>
    <property type="match status" value="1"/>
</dbReference>
<dbReference type="Pfam" id="PF00550">
    <property type="entry name" value="PP-binding"/>
    <property type="match status" value="1"/>
</dbReference>
<dbReference type="EMBL" id="BOLY01000001">
    <property type="protein sequence ID" value="GIZ38596.1"/>
    <property type="molecule type" value="Genomic_DNA"/>
</dbReference>
<keyword evidence="5" id="KW-1185">Reference proteome</keyword>
<dbReference type="Gene3D" id="3.90.180.10">
    <property type="entry name" value="Medium-chain alcohol dehydrogenases, catalytic domain"/>
    <property type="match status" value="1"/>
</dbReference>
<dbReference type="PROSITE" id="PS50075">
    <property type="entry name" value="CARRIER"/>
    <property type="match status" value="1"/>
</dbReference>
<dbReference type="RefSeq" id="XP_044653083.1">
    <property type="nucleotide sequence ID" value="XM_044797148.1"/>
</dbReference>
<dbReference type="SMART" id="SM00822">
    <property type="entry name" value="PKS_KR"/>
    <property type="match status" value="1"/>
</dbReference>
<dbReference type="InterPro" id="IPR013968">
    <property type="entry name" value="PKS_KR"/>
</dbReference>
<dbReference type="Gene3D" id="3.40.50.720">
    <property type="entry name" value="NAD(P)-binding Rossmann-like Domain"/>
    <property type="match status" value="2"/>
</dbReference>
<dbReference type="PANTHER" id="PTHR43775">
    <property type="entry name" value="FATTY ACID SYNTHASE"/>
    <property type="match status" value="1"/>
</dbReference>
<gene>
    <name evidence="4" type="ORF">CKM354_000200800</name>
</gene>
<reference evidence="4 5" key="1">
    <citation type="submission" date="2021-01" db="EMBL/GenBank/DDBJ databases">
        <title>Cercospora kikuchii MAFF 305040 whole genome shotgun sequence.</title>
        <authorList>
            <person name="Kashiwa T."/>
            <person name="Suzuki T."/>
        </authorList>
    </citation>
    <scope>NUCLEOTIDE SEQUENCE [LARGE SCALE GENOMIC DNA]</scope>
    <source>
        <strain evidence="4 5">MAFF 305040</strain>
    </source>
</reference>
<dbReference type="InterPro" id="IPR020806">
    <property type="entry name" value="PKS_PP-bd"/>
</dbReference>
<dbReference type="SUPFAM" id="SSF51735">
    <property type="entry name" value="NAD(P)-binding Rossmann-fold domains"/>
    <property type="match status" value="1"/>
</dbReference>
<comment type="caution">
    <text evidence="4">The sequence shown here is derived from an EMBL/GenBank/DDBJ whole genome shotgun (WGS) entry which is preliminary data.</text>
</comment>
<dbReference type="GO" id="GO:0044550">
    <property type="term" value="P:secondary metabolite biosynthetic process"/>
    <property type="evidence" value="ECO:0007669"/>
    <property type="project" value="TreeGrafter"/>
</dbReference>
<evidence type="ECO:0000256" key="2">
    <source>
        <dbReference type="ARBA" id="ARBA00022553"/>
    </source>
</evidence>
<dbReference type="Pfam" id="PF13602">
    <property type="entry name" value="ADH_zinc_N_2"/>
    <property type="match status" value="1"/>
</dbReference>
<evidence type="ECO:0000256" key="1">
    <source>
        <dbReference type="ARBA" id="ARBA00022450"/>
    </source>
</evidence>
<dbReference type="GO" id="GO:0006633">
    <property type="term" value="P:fatty acid biosynthetic process"/>
    <property type="evidence" value="ECO:0007669"/>
    <property type="project" value="TreeGrafter"/>
</dbReference>
<evidence type="ECO:0000259" key="3">
    <source>
        <dbReference type="PROSITE" id="PS50075"/>
    </source>
</evidence>
<dbReference type="Gene3D" id="1.10.1200.10">
    <property type="entry name" value="ACP-like"/>
    <property type="match status" value="1"/>
</dbReference>
<sequence length="481" mass="52202">MAPFDKGVTYSAVQLDVLMLQRPDKTKQLLDTVMQRFAQGTWKPVHLAEKFSVEHLESAMRLMQSGKHIGKIVINNDRDARVPLRVMNAARMSEIRIDGSYLLTGGTSGLASSLSKWLVDKGAKHVVLASRSGDAQSASAQDLIDYARTRGATVLMEKCDVGSPTQVAALLERIERRGRPEVRGVIHGAMVLKDAMFSSMTAEDFNAVLRPKVQGILSLYHTLKSRDLDFFLCLSSVAAVVGNIGQAPYSAANGFMDHFCARWSQHNSQKAISINLPSISDVGYVAEAIEAGMTAFSDKVYAAPLSEEAVCKVMDAALQDNGKKSDSWGHRRSNNMVVGIPQVPALRSIIEEAGPAFSIVKHSMDALSREESHGSAVTSCDTTRRSVASQLSAVLEPAERSSVIEANLKKRIAAITLRDPESIAPESAIADLGLDSLVTVELHSWILKELDARVTVMEIIGFQTFKQLVDIVCARSPLAVG</sequence>
<feature type="domain" description="Carrier" evidence="3">
    <location>
        <begin position="399"/>
        <end position="476"/>
    </location>
</feature>
<dbReference type="InterPro" id="IPR009081">
    <property type="entry name" value="PP-bd_ACP"/>
</dbReference>
<dbReference type="InterPro" id="IPR057326">
    <property type="entry name" value="KR_dom"/>
</dbReference>
<keyword evidence="2" id="KW-0597">Phosphoprotein</keyword>
<dbReference type="InterPro" id="IPR050091">
    <property type="entry name" value="PKS_NRPS_Biosynth_Enz"/>
</dbReference>
<dbReference type="Pfam" id="PF08659">
    <property type="entry name" value="KR"/>
    <property type="match status" value="1"/>
</dbReference>
<dbReference type="OrthoDB" id="329835at2759"/>
<dbReference type="Proteomes" id="UP000825890">
    <property type="component" value="Unassembled WGS sequence"/>
</dbReference>
<organism evidence="4 5">
    <name type="scientific">Cercospora kikuchii</name>
    <dbReference type="NCBI Taxonomy" id="84275"/>
    <lineage>
        <taxon>Eukaryota</taxon>
        <taxon>Fungi</taxon>
        <taxon>Dikarya</taxon>
        <taxon>Ascomycota</taxon>
        <taxon>Pezizomycotina</taxon>
        <taxon>Dothideomycetes</taxon>
        <taxon>Dothideomycetidae</taxon>
        <taxon>Mycosphaerellales</taxon>
        <taxon>Mycosphaerellaceae</taxon>
        <taxon>Cercospora</taxon>
    </lineage>
</organism>